<dbReference type="SUPFAM" id="SSF46894">
    <property type="entry name" value="C-terminal effector domain of the bipartite response regulators"/>
    <property type="match status" value="1"/>
</dbReference>
<dbReference type="PROSITE" id="PS50043">
    <property type="entry name" value="HTH_LUXR_2"/>
    <property type="match status" value="1"/>
</dbReference>
<dbReference type="InterPro" id="IPR039420">
    <property type="entry name" value="WalR-like"/>
</dbReference>
<dbReference type="InterPro" id="IPR011006">
    <property type="entry name" value="CheY-like_superfamily"/>
</dbReference>
<dbReference type="GO" id="GO:0006355">
    <property type="term" value="P:regulation of DNA-templated transcription"/>
    <property type="evidence" value="ECO:0007669"/>
    <property type="project" value="InterPro"/>
</dbReference>
<keyword evidence="7" id="KW-1185">Reference proteome</keyword>
<dbReference type="AlphaFoldDB" id="A0A5C8HTY6"/>
<evidence type="ECO:0000313" key="6">
    <source>
        <dbReference type="EMBL" id="TXK09563.1"/>
    </source>
</evidence>
<dbReference type="GO" id="GO:0003677">
    <property type="term" value="F:DNA binding"/>
    <property type="evidence" value="ECO:0007669"/>
    <property type="project" value="UniProtKB-KW"/>
</dbReference>
<dbReference type="Proteomes" id="UP000321034">
    <property type="component" value="Unassembled WGS sequence"/>
</dbReference>
<dbReference type="SMART" id="SM00421">
    <property type="entry name" value="HTH_LUXR"/>
    <property type="match status" value="1"/>
</dbReference>
<comment type="caution">
    <text evidence="6">The sequence shown here is derived from an EMBL/GenBank/DDBJ whole genome shotgun (WGS) entry which is preliminary data.</text>
</comment>
<evidence type="ECO:0000256" key="1">
    <source>
        <dbReference type="ARBA" id="ARBA00022553"/>
    </source>
</evidence>
<dbReference type="Gene3D" id="3.40.50.2300">
    <property type="match status" value="1"/>
</dbReference>
<keyword evidence="1 3" id="KW-0597">Phosphoprotein</keyword>
<dbReference type="InterPro" id="IPR016032">
    <property type="entry name" value="Sig_transdc_resp-reg_C-effctor"/>
</dbReference>
<sequence>MGGKTTIRVLIADDNRTVRKGLRLQLEGAAGITVVGEVTNGVDAVAAARSEHADVVLMDLQMPGMSGLEATRELTTSPDHPTVAVIVMTSFAIDGYVSEALDSGAVGYLLKSHDSDVLLEAIHAAARGHALVSSHVTATMLQEFVRRGSSRDDRAIAHRLTASERRVVGVLSKGVTSSEAIAEHLGVSVHTVRSHMHSAIKKVGLEDRTQLALWGARNHLS</sequence>
<feature type="domain" description="HTH luxR-type" evidence="4">
    <location>
        <begin position="153"/>
        <end position="219"/>
    </location>
</feature>
<reference evidence="6 7" key="1">
    <citation type="submission" date="2019-08" db="EMBL/GenBank/DDBJ databases">
        <authorList>
            <person name="Dong K."/>
        </authorList>
    </citation>
    <scope>NUCLEOTIDE SEQUENCE [LARGE SCALE GENOMIC DNA]</scope>
    <source>
        <strain evidence="6 7">JCM14558</strain>
    </source>
</reference>
<dbReference type="GO" id="GO:0000160">
    <property type="term" value="P:phosphorelay signal transduction system"/>
    <property type="evidence" value="ECO:0007669"/>
    <property type="project" value="InterPro"/>
</dbReference>
<dbReference type="SMART" id="SM00448">
    <property type="entry name" value="REC"/>
    <property type="match status" value="1"/>
</dbReference>
<evidence type="ECO:0000313" key="7">
    <source>
        <dbReference type="Proteomes" id="UP000321034"/>
    </source>
</evidence>
<dbReference type="InterPro" id="IPR000792">
    <property type="entry name" value="Tscrpt_reg_LuxR_C"/>
</dbReference>
<dbReference type="RefSeq" id="WP_121151060.1">
    <property type="nucleotide sequence ID" value="NZ_BAAANR010000001.1"/>
</dbReference>
<organism evidence="6 7">
    <name type="scientific">Microbacterium hatanonis</name>
    <dbReference type="NCBI Taxonomy" id="404366"/>
    <lineage>
        <taxon>Bacteria</taxon>
        <taxon>Bacillati</taxon>
        <taxon>Actinomycetota</taxon>
        <taxon>Actinomycetes</taxon>
        <taxon>Micrococcales</taxon>
        <taxon>Microbacteriaceae</taxon>
        <taxon>Microbacterium</taxon>
    </lineage>
</organism>
<dbReference type="Pfam" id="PF00072">
    <property type="entry name" value="Response_reg"/>
    <property type="match status" value="1"/>
</dbReference>
<evidence type="ECO:0000256" key="2">
    <source>
        <dbReference type="ARBA" id="ARBA00023125"/>
    </source>
</evidence>
<dbReference type="EMBL" id="VRSV01000002">
    <property type="protein sequence ID" value="TXK09563.1"/>
    <property type="molecule type" value="Genomic_DNA"/>
</dbReference>
<dbReference type="SUPFAM" id="SSF52172">
    <property type="entry name" value="CheY-like"/>
    <property type="match status" value="1"/>
</dbReference>
<evidence type="ECO:0000256" key="3">
    <source>
        <dbReference type="PROSITE-ProRule" id="PRU00169"/>
    </source>
</evidence>
<dbReference type="CDD" id="cd17535">
    <property type="entry name" value="REC_NarL-like"/>
    <property type="match status" value="1"/>
</dbReference>
<evidence type="ECO:0000259" key="4">
    <source>
        <dbReference type="PROSITE" id="PS50043"/>
    </source>
</evidence>
<keyword evidence="2" id="KW-0238">DNA-binding</keyword>
<feature type="modified residue" description="4-aspartylphosphate" evidence="3">
    <location>
        <position position="59"/>
    </location>
</feature>
<evidence type="ECO:0000259" key="5">
    <source>
        <dbReference type="PROSITE" id="PS50110"/>
    </source>
</evidence>
<protein>
    <submittedName>
        <fullName evidence="6">Response regulator transcription factor</fullName>
    </submittedName>
</protein>
<dbReference type="PANTHER" id="PTHR43214">
    <property type="entry name" value="TWO-COMPONENT RESPONSE REGULATOR"/>
    <property type="match status" value="1"/>
</dbReference>
<dbReference type="PROSITE" id="PS50110">
    <property type="entry name" value="RESPONSE_REGULATORY"/>
    <property type="match status" value="1"/>
</dbReference>
<gene>
    <name evidence="6" type="ORF">FVP77_11625</name>
</gene>
<dbReference type="PANTHER" id="PTHR43214:SF43">
    <property type="entry name" value="TWO-COMPONENT RESPONSE REGULATOR"/>
    <property type="match status" value="1"/>
</dbReference>
<proteinExistence type="predicted"/>
<accession>A0A5C8HTY6</accession>
<dbReference type="Pfam" id="PF00196">
    <property type="entry name" value="GerE"/>
    <property type="match status" value="1"/>
</dbReference>
<dbReference type="OrthoDB" id="9808843at2"/>
<name>A0A5C8HTY6_9MICO</name>
<feature type="domain" description="Response regulatory" evidence="5">
    <location>
        <begin position="8"/>
        <end position="126"/>
    </location>
</feature>
<dbReference type="InterPro" id="IPR001789">
    <property type="entry name" value="Sig_transdc_resp-reg_receiver"/>
</dbReference>
<dbReference type="InterPro" id="IPR058245">
    <property type="entry name" value="NreC/VraR/RcsB-like_REC"/>
</dbReference>
<dbReference type="CDD" id="cd06170">
    <property type="entry name" value="LuxR_C_like"/>
    <property type="match status" value="1"/>
</dbReference>